<evidence type="ECO:0000259" key="2">
    <source>
        <dbReference type="PROSITE" id="PS50043"/>
    </source>
</evidence>
<reference evidence="3 4" key="2">
    <citation type="submission" date="2024-07" db="EMBL/GenBank/DDBJ databases">
        <authorList>
            <person name="Raymann K."/>
        </authorList>
    </citation>
    <scope>NUCLEOTIDE SEQUENCE [LARGE SCALE GENOMIC DNA]</scope>
    <source>
        <strain evidence="3 4">KZ19</strain>
    </source>
</reference>
<name>A0AB35Z1W3_SERMA</name>
<organism evidence="3 4">
    <name type="scientific">Serratia marcescens</name>
    <dbReference type="NCBI Taxonomy" id="615"/>
    <lineage>
        <taxon>Bacteria</taxon>
        <taxon>Pseudomonadati</taxon>
        <taxon>Pseudomonadota</taxon>
        <taxon>Gammaproteobacteria</taxon>
        <taxon>Enterobacterales</taxon>
        <taxon>Yersiniaceae</taxon>
        <taxon>Serratia</taxon>
    </lineage>
</organism>
<evidence type="ECO:0000313" key="3">
    <source>
        <dbReference type="EMBL" id="MEX3187475.1"/>
    </source>
</evidence>
<protein>
    <submittedName>
        <fullName evidence="3">LuxR C-terminal-related transcriptional regulator</fullName>
    </submittedName>
</protein>
<accession>A0AB35Z1W3</accession>
<dbReference type="GO" id="GO:0003677">
    <property type="term" value="F:DNA binding"/>
    <property type="evidence" value="ECO:0007669"/>
    <property type="project" value="UniProtKB-KW"/>
</dbReference>
<comment type="caution">
    <text evidence="3">The sequence shown here is derived from an EMBL/GenBank/DDBJ whole genome shotgun (WGS) entry which is preliminary data.</text>
</comment>
<dbReference type="GO" id="GO:0006355">
    <property type="term" value="P:regulation of DNA-templated transcription"/>
    <property type="evidence" value="ECO:0007669"/>
    <property type="project" value="InterPro"/>
</dbReference>
<dbReference type="RefSeq" id="WP_232095592.1">
    <property type="nucleotide sequence ID" value="NZ_NPKU01000039.1"/>
</dbReference>
<dbReference type="SMART" id="SM00421">
    <property type="entry name" value="HTH_LUXR"/>
    <property type="match status" value="1"/>
</dbReference>
<dbReference type="EMBL" id="PQGI02000001">
    <property type="protein sequence ID" value="MEX3187475.1"/>
    <property type="molecule type" value="Genomic_DNA"/>
</dbReference>
<dbReference type="Pfam" id="PF00196">
    <property type="entry name" value="GerE"/>
    <property type="match status" value="1"/>
</dbReference>
<dbReference type="Gene3D" id="3.40.50.2300">
    <property type="match status" value="1"/>
</dbReference>
<dbReference type="InterPro" id="IPR000792">
    <property type="entry name" value="Tscrpt_reg_LuxR_C"/>
</dbReference>
<evidence type="ECO:0000256" key="1">
    <source>
        <dbReference type="ARBA" id="ARBA00023125"/>
    </source>
</evidence>
<reference evidence="3 4" key="1">
    <citation type="submission" date="2024-07" db="EMBL/GenBank/DDBJ databases">
        <title>Making a pathogen? Evaluating the impact of protist predation on the evolution of virulence in Serratia marcescens.</title>
        <authorList>
            <person name="Hopkins H."/>
            <person name="Lopezguerra C."/>
            <person name="Lau M.-J."/>
        </authorList>
    </citation>
    <scope>NUCLEOTIDE SEQUENCE [LARGE SCALE GENOMIC DNA]</scope>
    <source>
        <strain evidence="3 4">KZ19</strain>
    </source>
</reference>
<dbReference type="PROSITE" id="PS50043">
    <property type="entry name" value="HTH_LUXR_2"/>
    <property type="match status" value="1"/>
</dbReference>
<dbReference type="AlphaFoldDB" id="A0AB35Z1W3"/>
<sequence>MFYIGVLCRRITPKKSSDKPTEVWKHTFTLIRRIKVRVIYIDGSPLCRLGMKTLLGEGVITLSSPNINIIKNISPAPDLIIMDFPHEIYRFEAYLRFIHASRAEYEGVRILFFVDKTSPLILAFIAAAQPDAILHKREALQVVRETCAALSRREKAGERRALNRHRAAAITPGEAAVLCETARTEDIRLTARRLNLHPKTVYSHLNNAGKKFGIRNRVELLKMIALL</sequence>
<feature type="domain" description="HTH luxR-type" evidence="2">
    <location>
        <begin position="163"/>
        <end position="227"/>
    </location>
</feature>
<evidence type="ECO:0000313" key="4">
    <source>
        <dbReference type="Proteomes" id="UP000237365"/>
    </source>
</evidence>
<dbReference type="SUPFAM" id="SSF46894">
    <property type="entry name" value="C-terminal effector domain of the bipartite response regulators"/>
    <property type="match status" value="1"/>
</dbReference>
<dbReference type="Proteomes" id="UP000237365">
    <property type="component" value="Unassembled WGS sequence"/>
</dbReference>
<dbReference type="InterPro" id="IPR016032">
    <property type="entry name" value="Sig_transdc_resp-reg_C-effctor"/>
</dbReference>
<gene>
    <name evidence="3" type="ORF">C3R40_012670</name>
</gene>
<keyword evidence="1" id="KW-0238">DNA-binding</keyword>
<proteinExistence type="predicted"/>